<dbReference type="eggNOG" id="COG3237">
    <property type="taxonomic scope" value="Bacteria"/>
</dbReference>
<gene>
    <name evidence="3" type="ORF">D779_0541</name>
</gene>
<dbReference type="Gene3D" id="1.10.1470.10">
    <property type="entry name" value="YjbJ"/>
    <property type="match status" value="1"/>
</dbReference>
<accession>W9VJ37</accession>
<comment type="caution">
    <text evidence="3">The sequence shown here is derived from an EMBL/GenBank/DDBJ whole genome shotgun (WGS) entry which is preliminary data.</text>
</comment>
<dbReference type="InterPro" id="IPR008462">
    <property type="entry name" value="CsbD"/>
</dbReference>
<dbReference type="SUPFAM" id="SSF69047">
    <property type="entry name" value="Hypothetical protein YjbJ"/>
    <property type="match status" value="1"/>
</dbReference>
<dbReference type="PANTHER" id="PTHR34977">
    <property type="entry name" value="UPF0337 PROTEIN YJBJ"/>
    <property type="match status" value="1"/>
</dbReference>
<evidence type="ECO:0000313" key="4">
    <source>
        <dbReference type="Proteomes" id="UP000019460"/>
    </source>
</evidence>
<proteinExistence type="inferred from homology"/>
<feature type="domain" description="CsbD-like" evidence="2">
    <location>
        <begin position="15"/>
        <end position="65"/>
    </location>
</feature>
<reference evidence="3 4" key="1">
    <citation type="submission" date="2012-11" db="EMBL/GenBank/DDBJ databases">
        <title>Genome assembly of Thiorhodococcus sp. AK35.</title>
        <authorList>
            <person name="Nupur N."/>
            <person name="Khatri I."/>
            <person name="Subramanian S."/>
            <person name="Pinnaka A."/>
        </authorList>
    </citation>
    <scope>NUCLEOTIDE SEQUENCE [LARGE SCALE GENOMIC DNA]</scope>
    <source>
        <strain evidence="3 4">AK35</strain>
    </source>
</reference>
<dbReference type="InterPro" id="IPR036629">
    <property type="entry name" value="YjbJ_sf"/>
</dbReference>
<dbReference type="Pfam" id="PF05532">
    <property type="entry name" value="CsbD"/>
    <property type="match status" value="1"/>
</dbReference>
<protein>
    <recommendedName>
        <fullName evidence="2">CsbD-like domain-containing protein</fullName>
    </recommendedName>
</protein>
<name>W9VJ37_9GAMM</name>
<dbReference type="InterPro" id="IPR026042">
    <property type="entry name" value="YjbJ"/>
</dbReference>
<dbReference type="AlphaFoldDB" id="W9VJ37"/>
<dbReference type="InterPro" id="IPR050423">
    <property type="entry name" value="UPF0337_stress_rsp"/>
</dbReference>
<dbReference type="STRING" id="1249627.D779_0541"/>
<sequence length="73" mass="8491">MADRDRPGEDTMNWEQIRGNWNQAKGELKMRWGKLTDDDLTMIDGERDKLVGSLQVKYGITKEEAMQQIDDMS</sequence>
<dbReference type="Proteomes" id="UP000019460">
    <property type="component" value="Unassembled WGS sequence"/>
</dbReference>
<keyword evidence="4" id="KW-1185">Reference proteome</keyword>
<dbReference type="PIRSF" id="PIRSF039008">
    <property type="entry name" value="YjbJ"/>
    <property type="match status" value="1"/>
</dbReference>
<evidence type="ECO:0000313" key="3">
    <source>
        <dbReference type="EMBL" id="EXJ16072.1"/>
    </source>
</evidence>
<dbReference type="PANTHER" id="PTHR34977:SF1">
    <property type="entry name" value="UPF0337 PROTEIN YJBJ"/>
    <property type="match status" value="1"/>
</dbReference>
<comment type="similarity">
    <text evidence="1">Belongs to the UPF0337 (CsbD) family.</text>
</comment>
<evidence type="ECO:0000259" key="2">
    <source>
        <dbReference type="Pfam" id="PF05532"/>
    </source>
</evidence>
<evidence type="ECO:0000256" key="1">
    <source>
        <dbReference type="ARBA" id="ARBA00009129"/>
    </source>
</evidence>
<organism evidence="3 4">
    <name type="scientific">Imhoffiella purpurea</name>
    <dbReference type="NCBI Taxonomy" id="1249627"/>
    <lineage>
        <taxon>Bacteria</taxon>
        <taxon>Pseudomonadati</taxon>
        <taxon>Pseudomonadota</taxon>
        <taxon>Gammaproteobacteria</taxon>
        <taxon>Chromatiales</taxon>
        <taxon>Chromatiaceae</taxon>
        <taxon>Imhoffiella</taxon>
    </lineage>
</organism>
<dbReference type="EMBL" id="AONC01000015">
    <property type="protein sequence ID" value="EXJ16072.1"/>
    <property type="molecule type" value="Genomic_DNA"/>
</dbReference>